<feature type="transmembrane region" description="Helical" evidence="2">
    <location>
        <begin position="14"/>
        <end position="34"/>
    </location>
</feature>
<feature type="compositionally biased region" description="Basic and acidic residues" evidence="1">
    <location>
        <begin position="218"/>
        <end position="229"/>
    </location>
</feature>
<proteinExistence type="predicted"/>
<evidence type="ECO:0000313" key="4">
    <source>
        <dbReference type="Proteomes" id="UP000243686"/>
    </source>
</evidence>
<dbReference type="Proteomes" id="UP000243686">
    <property type="component" value="Unassembled WGS sequence"/>
</dbReference>
<feature type="transmembrane region" description="Helical" evidence="2">
    <location>
        <begin position="354"/>
        <end position="375"/>
    </location>
</feature>
<dbReference type="PANTHER" id="PTHR20765">
    <property type="entry name" value="SOLUTE CARRIER FAMILY 43 MEMBER 3-RELATED"/>
    <property type="match status" value="1"/>
</dbReference>
<feature type="non-terminal residue" evidence="3">
    <location>
        <position position="503"/>
    </location>
</feature>
<name>A0A1S8WJF6_OPIVI</name>
<dbReference type="AlphaFoldDB" id="A0A1S8WJF6"/>
<dbReference type="InterPro" id="IPR036259">
    <property type="entry name" value="MFS_trans_sf"/>
</dbReference>
<sequence length="503" mass="56320">QRLNTLWTGKSKKWIGLIVSLIDVFFFGAFFYGLNSLINAYSELGVFESYCKGNDCSEQRRMFSYVYVTGVVCQLVFSPLVGIAIDQVGLRFSRLIAASLFTTGSLMFAFANRRTSYLLFPAVFFVAVGSLGGLVCNCYISIWFPKCCGLLLAVQSGAYDSGAAVSFIVVQILPWLSLQTSFILIGALGAVCGILMAVFFLTQHGNQMVPPQEAQEDAPDKKQSGKEEEPALKQVDLEMVRIIEERYPSLKSCLLSWPYALIMLYSSAGNLRFSYYNSGLSRQVNESFSNDQELVNELLETFSAAALCAFLVSPLNWLIIDLSRRYYKQKLSRELEDIPEIPSDEEIYWTNMRALLPTLMILPTLTLLITITQLIPGHRWLFYFQFVADISFHTMLARVTSTNVILGFPAEHFSTLMGLALMGGGLTALLQYALLQTPIQVGNSVMLLISISLYVPPLFYLIKRSRWDLNAMTEMASSAMENGQTSVLLNPATEYCFHTIDKY</sequence>
<feature type="transmembrane region" description="Helical" evidence="2">
    <location>
        <begin position="413"/>
        <end position="435"/>
    </location>
</feature>
<feature type="transmembrane region" description="Helical" evidence="2">
    <location>
        <begin position="65"/>
        <end position="85"/>
    </location>
</feature>
<organism evidence="3 4">
    <name type="scientific">Opisthorchis viverrini</name>
    <name type="common">Southeast Asian liver fluke</name>
    <dbReference type="NCBI Taxonomy" id="6198"/>
    <lineage>
        <taxon>Eukaryota</taxon>
        <taxon>Metazoa</taxon>
        <taxon>Spiralia</taxon>
        <taxon>Lophotrochozoa</taxon>
        <taxon>Platyhelminthes</taxon>
        <taxon>Trematoda</taxon>
        <taxon>Digenea</taxon>
        <taxon>Opisthorchiida</taxon>
        <taxon>Opisthorchiata</taxon>
        <taxon>Opisthorchiidae</taxon>
        <taxon>Opisthorchis</taxon>
    </lineage>
</organism>
<keyword evidence="2" id="KW-0472">Membrane</keyword>
<evidence type="ECO:0000256" key="2">
    <source>
        <dbReference type="SAM" id="Phobius"/>
    </source>
</evidence>
<feature type="transmembrane region" description="Helical" evidence="2">
    <location>
        <begin position="441"/>
        <end position="462"/>
    </location>
</feature>
<feature type="region of interest" description="Disordered" evidence="1">
    <location>
        <begin position="210"/>
        <end position="229"/>
    </location>
</feature>
<feature type="transmembrane region" description="Helical" evidence="2">
    <location>
        <begin position="302"/>
        <end position="320"/>
    </location>
</feature>
<feature type="transmembrane region" description="Helical" evidence="2">
    <location>
        <begin position="92"/>
        <end position="111"/>
    </location>
</feature>
<keyword evidence="2" id="KW-0812">Transmembrane</keyword>
<dbReference type="EMBL" id="KV906551">
    <property type="protein sequence ID" value="OON14562.1"/>
    <property type="molecule type" value="Genomic_DNA"/>
</dbReference>
<gene>
    <name evidence="3" type="ORF">X801_09644</name>
</gene>
<feature type="transmembrane region" description="Helical" evidence="2">
    <location>
        <begin position="249"/>
        <end position="268"/>
    </location>
</feature>
<dbReference type="Gene3D" id="1.20.1250.20">
    <property type="entry name" value="MFS general substrate transporter like domains"/>
    <property type="match status" value="1"/>
</dbReference>
<accession>A0A1S8WJF6</accession>
<feature type="transmembrane region" description="Helical" evidence="2">
    <location>
        <begin position="157"/>
        <end position="176"/>
    </location>
</feature>
<protein>
    <submittedName>
        <fullName evidence="3">Transporter, major facilitator family protein</fullName>
    </submittedName>
</protein>
<feature type="transmembrane region" description="Helical" evidence="2">
    <location>
        <begin position="117"/>
        <end position="145"/>
    </location>
</feature>
<dbReference type="PANTHER" id="PTHR20765:SF1">
    <property type="entry name" value="EQUILIBRATIVE NUCLEOBASE TRANSPORTER 1"/>
    <property type="match status" value="1"/>
</dbReference>
<keyword evidence="4" id="KW-1185">Reference proteome</keyword>
<evidence type="ECO:0000313" key="3">
    <source>
        <dbReference type="EMBL" id="OON14562.1"/>
    </source>
</evidence>
<dbReference type="Pfam" id="PF07690">
    <property type="entry name" value="MFS_1"/>
    <property type="match status" value="1"/>
</dbReference>
<keyword evidence="2" id="KW-1133">Transmembrane helix</keyword>
<dbReference type="SUPFAM" id="SSF103473">
    <property type="entry name" value="MFS general substrate transporter"/>
    <property type="match status" value="1"/>
</dbReference>
<dbReference type="InterPro" id="IPR027197">
    <property type="entry name" value="SLC43A3"/>
</dbReference>
<evidence type="ECO:0000256" key="1">
    <source>
        <dbReference type="SAM" id="MobiDB-lite"/>
    </source>
</evidence>
<feature type="transmembrane region" description="Helical" evidence="2">
    <location>
        <begin position="381"/>
        <end position="401"/>
    </location>
</feature>
<reference evidence="3 4" key="1">
    <citation type="submission" date="2015-03" db="EMBL/GenBank/DDBJ databases">
        <title>Draft genome of the nematode, Opisthorchis viverrini.</title>
        <authorList>
            <person name="Mitreva M."/>
        </authorList>
    </citation>
    <scope>NUCLEOTIDE SEQUENCE [LARGE SCALE GENOMIC DNA]</scope>
    <source>
        <strain evidence="3">Khon Kaen</strain>
    </source>
</reference>
<feature type="transmembrane region" description="Helical" evidence="2">
    <location>
        <begin position="182"/>
        <end position="202"/>
    </location>
</feature>
<dbReference type="InterPro" id="IPR011701">
    <property type="entry name" value="MFS"/>
</dbReference>
<dbReference type="GO" id="GO:0022857">
    <property type="term" value="F:transmembrane transporter activity"/>
    <property type="evidence" value="ECO:0007669"/>
    <property type="project" value="InterPro"/>
</dbReference>
<feature type="non-terminal residue" evidence="3">
    <location>
        <position position="1"/>
    </location>
</feature>